<dbReference type="AlphaFoldDB" id="A0A367KKH9"/>
<reference evidence="1 2" key="1">
    <citation type="journal article" date="2018" name="G3 (Bethesda)">
        <title>Phylogenetic and Phylogenomic Definition of Rhizopus Species.</title>
        <authorList>
            <person name="Gryganskyi A.P."/>
            <person name="Golan J."/>
            <person name="Dolatabadi S."/>
            <person name="Mondo S."/>
            <person name="Robb S."/>
            <person name="Idnurm A."/>
            <person name="Muszewska A."/>
            <person name="Steczkiewicz K."/>
            <person name="Masonjones S."/>
            <person name="Liao H.L."/>
            <person name="Gajdeczka M.T."/>
            <person name="Anike F."/>
            <person name="Vuek A."/>
            <person name="Anishchenko I.M."/>
            <person name="Voigt K."/>
            <person name="de Hoog G.S."/>
            <person name="Smith M.E."/>
            <person name="Heitman J."/>
            <person name="Vilgalys R."/>
            <person name="Stajich J.E."/>
        </authorList>
    </citation>
    <scope>NUCLEOTIDE SEQUENCE [LARGE SCALE GENOMIC DNA]</scope>
    <source>
        <strain evidence="1 2">LSU 92-RS-03</strain>
    </source>
</reference>
<comment type="caution">
    <text evidence="1">The sequence shown here is derived from an EMBL/GenBank/DDBJ whole genome shotgun (WGS) entry which is preliminary data.</text>
</comment>
<organism evidence="1 2">
    <name type="scientific">Rhizopus stolonifer</name>
    <name type="common">Rhizopus nigricans</name>
    <dbReference type="NCBI Taxonomy" id="4846"/>
    <lineage>
        <taxon>Eukaryota</taxon>
        <taxon>Fungi</taxon>
        <taxon>Fungi incertae sedis</taxon>
        <taxon>Mucoromycota</taxon>
        <taxon>Mucoromycotina</taxon>
        <taxon>Mucoromycetes</taxon>
        <taxon>Mucorales</taxon>
        <taxon>Mucorineae</taxon>
        <taxon>Rhizopodaceae</taxon>
        <taxon>Rhizopus</taxon>
    </lineage>
</organism>
<evidence type="ECO:0000313" key="2">
    <source>
        <dbReference type="Proteomes" id="UP000253551"/>
    </source>
</evidence>
<sequence length="206" mass="23605">MNSFCSLATELKSATEANVPRDYHQTQWSTHDVETTLKKQVEDACMSVAQIKTTQKHISRVTSLNDVASLSLEHTIHSLVYEIECKTLDREKQTNDLRILNNTIRKEVNELSLNTIKGLEYAFSNINDTLNDPNYSYESNFPLFRDLSVDTAALKESIGEIRDLLGINKIKIQESSSKLMSIARTIHELRKDIQKSRDQIKKFKDL</sequence>
<keyword evidence="2" id="KW-1185">Reference proteome</keyword>
<dbReference type="EMBL" id="PJQM01001304">
    <property type="protein sequence ID" value="RCI02669.1"/>
    <property type="molecule type" value="Genomic_DNA"/>
</dbReference>
<evidence type="ECO:0000313" key="1">
    <source>
        <dbReference type="EMBL" id="RCI02669.1"/>
    </source>
</evidence>
<gene>
    <name evidence="1" type="ORF">CU098_010121</name>
</gene>
<dbReference type="Proteomes" id="UP000253551">
    <property type="component" value="Unassembled WGS sequence"/>
</dbReference>
<protein>
    <submittedName>
        <fullName evidence="1">Uncharacterized protein</fullName>
    </submittedName>
</protein>
<accession>A0A367KKH9</accession>
<name>A0A367KKH9_RHIST</name>
<proteinExistence type="predicted"/>